<dbReference type="CDD" id="cd05009">
    <property type="entry name" value="SIS_GlmS_GlmD_2"/>
    <property type="match status" value="1"/>
</dbReference>
<dbReference type="GO" id="GO:0006047">
    <property type="term" value="P:UDP-N-acetylglucosamine metabolic process"/>
    <property type="evidence" value="ECO:0007669"/>
    <property type="project" value="TreeGrafter"/>
</dbReference>
<comment type="caution">
    <text evidence="2">The sequence shown here is derived from an EMBL/GenBank/DDBJ whole genome shotgun (WGS) entry which is preliminary data.</text>
</comment>
<dbReference type="InterPro" id="IPR035490">
    <property type="entry name" value="GlmS/FrlB_SIS"/>
</dbReference>
<reference evidence="2" key="1">
    <citation type="journal article" date="2014" name="Front. Microbiol.">
        <title>High frequency of phylogenetically diverse reductive dehalogenase-homologous genes in deep subseafloor sedimentary metagenomes.</title>
        <authorList>
            <person name="Kawai M."/>
            <person name="Futagami T."/>
            <person name="Toyoda A."/>
            <person name="Takaki Y."/>
            <person name="Nishi S."/>
            <person name="Hori S."/>
            <person name="Arai W."/>
            <person name="Tsubouchi T."/>
            <person name="Morono Y."/>
            <person name="Uchiyama I."/>
            <person name="Ito T."/>
            <person name="Fujiyama A."/>
            <person name="Inagaki F."/>
            <person name="Takami H."/>
        </authorList>
    </citation>
    <scope>NUCLEOTIDE SEQUENCE</scope>
    <source>
        <strain evidence="2">Expedition CK06-06</strain>
    </source>
</reference>
<dbReference type="GO" id="GO:0097367">
    <property type="term" value="F:carbohydrate derivative binding"/>
    <property type="evidence" value="ECO:0007669"/>
    <property type="project" value="InterPro"/>
</dbReference>
<dbReference type="GO" id="GO:0005829">
    <property type="term" value="C:cytosol"/>
    <property type="evidence" value="ECO:0007669"/>
    <property type="project" value="TreeGrafter"/>
</dbReference>
<dbReference type="EMBL" id="BARU01001364">
    <property type="protein sequence ID" value="GAH30945.1"/>
    <property type="molecule type" value="Genomic_DNA"/>
</dbReference>
<dbReference type="AlphaFoldDB" id="X1FEI4"/>
<protein>
    <recommendedName>
        <fullName evidence="1">SIS domain-containing protein</fullName>
    </recommendedName>
</protein>
<dbReference type="PROSITE" id="PS51464">
    <property type="entry name" value="SIS"/>
    <property type="match status" value="1"/>
</dbReference>
<dbReference type="InterPro" id="IPR046348">
    <property type="entry name" value="SIS_dom_sf"/>
</dbReference>
<feature type="domain" description="SIS" evidence="1">
    <location>
        <begin position="14"/>
        <end position="65"/>
    </location>
</feature>
<dbReference type="Gene3D" id="3.40.50.10490">
    <property type="entry name" value="Glucose-6-phosphate isomerase like protein, domain 1"/>
    <property type="match status" value="1"/>
</dbReference>
<proteinExistence type="predicted"/>
<dbReference type="InterPro" id="IPR001347">
    <property type="entry name" value="SIS_dom"/>
</dbReference>
<dbReference type="PANTHER" id="PTHR10937">
    <property type="entry name" value="GLUCOSAMINE--FRUCTOSE-6-PHOSPHATE AMINOTRANSFERASE, ISOMERIZING"/>
    <property type="match status" value="1"/>
</dbReference>
<accession>X1FEI4</accession>
<dbReference type="GO" id="GO:0006487">
    <property type="term" value="P:protein N-linked glycosylation"/>
    <property type="evidence" value="ECO:0007669"/>
    <property type="project" value="TreeGrafter"/>
</dbReference>
<dbReference type="GO" id="GO:0004360">
    <property type="term" value="F:glutamine-fructose-6-phosphate transaminase (isomerizing) activity"/>
    <property type="evidence" value="ECO:0007669"/>
    <property type="project" value="TreeGrafter"/>
</dbReference>
<sequence>MNELLDNQKSIYECADQYYQTQNFLFLGRSFNYPTALEGALKLKEISYIHAEGYAAGEMKHGPLA</sequence>
<name>X1FEI4_9ZZZZ</name>
<dbReference type="PANTHER" id="PTHR10937:SF0">
    <property type="entry name" value="GLUTAMINE--FRUCTOSE-6-PHOSPHATE TRANSAMINASE (ISOMERIZING)"/>
    <property type="match status" value="1"/>
</dbReference>
<dbReference type="GO" id="GO:0006002">
    <property type="term" value="P:fructose 6-phosphate metabolic process"/>
    <property type="evidence" value="ECO:0007669"/>
    <property type="project" value="TreeGrafter"/>
</dbReference>
<gene>
    <name evidence="2" type="ORF">S03H2_03633</name>
</gene>
<organism evidence="2">
    <name type="scientific">marine sediment metagenome</name>
    <dbReference type="NCBI Taxonomy" id="412755"/>
    <lineage>
        <taxon>unclassified sequences</taxon>
        <taxon>metagenomes</taxon>
        <taxon>ecological metagenomes</taxon>
    </lineage>
</organism>
<dbReference type="SUPFAM" id="SSF53697">
    <property type="entry name" value="SIS domain"/>
    <property type="match status" value="1"/>
</dbReference>
<evidence type="ECO:0000259" key="1">
    <source>
        <dbReference type="PROSITE" id="PS51464"/>
    </source>
</evidence>
<evidence type="ECO:0000313" key="2">
    <source>
        <dbReference type="EMBL" id="GAH30945.1"/>
    </source>
</evidence>
<dbReference type="Pfam" id="PF01380">
    <property type="entry name" value="SIS"/>
    <property type="match status" value="1"/>
</dbReference>